<protein>
    <submittedName>
        <fullName evidence="1">Uncharacterized protein</fullName>
    </submittedName>
</protein>
<dbReference type="Proteomes" id="UP001270362">
    <property type="component" value="Unassembled WGS sequence"/>
</dbReference>
<reference evidence="1" key="1">
    <citation type="journal article" date="2023" name="Mol. Phylogenet. Evol.">
        <title>Genome-scale phylogeny and comparative genomics of the fungal order Sordariales.</title>
        <authorList>
            <person name="Hensen N."/>
            <person name="Bonometti L."/>
            <person name="Westerberg I."/>
            <person name="Brannstrom I.O."/>
            <person name="Guillou S."/>
            <person name="Cros-Aarteil S."/>
            <person name="Calhoun S."/>
            <person name="Haridas S."/>
            <person name="Kuo A."/>
            <person name="Mondo S."/>
            <person name="Pangilinan J."/>
            <person name="Riley R."/>
            <person name="LaButti K."/>
            <person name="Andreopoulos B."/>
            <person name="Lipzen A."/>
            <person name="Chen C."/>
            <person name="Yan M."/>
            <person name="Daum C."/>
            <person name="Ng V."/>
            <person name="Clum A."/>
            <person name="Steindorff A."/>
            <person name="Ohm R.A."/>
            <person name="Martin F."/>
            <person name="Silar P."/>
            <person name="Natvig D.O."/>
            <person name="Lalanne C."/>
            <person name="Gautier V."/>
            <person name="Ament-Velasquez S.L."/>
            <person name="Kruys A."/>
            <person name="Hutchinson M.I."/>
            <person name="Powell A.J."/>
            <person name="Barry K."/>
            <person name="Miller A.N."/>
            <person name="Grigoriev I.V."/>
            <person name="Debuchy R."/>
            <person name="Gladieux P."/>
            <person name="Hiltunen Thoren M."/>
            <person name="Johannesson H."/>
        </authorList>
    </citation>
    <scope>NUCLEOTIDE SEQUENCE</scope>
    <source>
        <strain evidence="1">CBS 314.62</strain>
    </source>
</reference>
<reference evidence="1" key="2">
    <citation type="submission" date="2023-06" db="EMBL/GenBank/DDBJ databases">
        <authorList>
            <consortium name="Lawrence Berkeley National Laboratory"/>
            <person name="Haridas S."/>
            <person name="Hensen N."/>
            <person name="Bonometti L."/>
            <person name="Westerberg I."/>
            <person name="Brannstrom I.O."/>
            <person name="Guillou S."/>
            <person name="Cros-Aarteil S."/>
            <person name="Calhoun S."/>
            <person name="Kuo A."/>
            <person name="Mondo S."/>
            <person name="Pangilinan J."/>
            <person name="Riley R."/>
            <person name="Labutti K."/>
            <person name="Andreopoulos B."/>
            <person name="Lipzen A."/>
            <person name="Chen C."/>
            <person name="Yanf M."/>
            <person name="Daum C."/>
            <person name="Ng V."/>
            <person name="Clum A."/>
            <person name="Steindorff A."/>
            <person name="Ohm R."/>
            <person name="Martin F."/>
            <person name="Silar P."/>
            <person name="Natvig D."/>
            <person name="Lalanne C."/>
            <person name="Gautier V."/>
            <person name="Ament-Velasquez S.L."/>
            <person name="Kruys A."/>
            <person name="Hutchinson M.I."/>
            <person name="Powell A.J."/>
            <person name="Barry K."/>
            <person name="Miller A.N."/>
            <person name="Grigoriev I.V."/>
            <person name="Debuchy R."/>
            <person name="Gladieux P."/>
            <person name="Thoren M.H."/>
            <person name="Johannesson H."/>
        </authorList>
    </citation>
    <scope>NUCLEOTIDE SEQUENCE</scope>
    <source>
        <strain evidence="1">CBS 314.62</strain>
    </source>
</reference>
<organism evidence="1 2">
    <name type="scientific">Podospora appendiculata</name>
    <dbReference type="NCBI Taxonomy" id="314037"/>
    <lineage>
        <taxon>Eukaryota</taxon>
        <taxon>Fungi</taxon>
        <taxon>Dikarya</taxon>
        <taxon>Ascomycota</taxon>
        <taxon>Pezizomycotina</taxon>
        <taxon>Sordariomycetes</taxon>
        <taxon>Sordariomycetidae</taxon>
        <taxon>Sordariales</taxon>
        <taxon>Podosporaceae</taxon>
        <taxon>Podospora</taxon>
    </lineage>
</organism>
<dbReference type="EMBL" id="JAULSO010000001">
    <property type="protein sequence ID" value="KAK3692971.1"/>
    <property type="molecule type" value="Genomic_DNA"/>
</dbReference>
<comment type="caution">
    <text evidence="1">The sequence shown here is derived from an EMBL/GenBank/DDBJ whole genome shotgun (WGS) entry which is preliminary data.</text>
</comment>
<sequence>MEMAEEVVLKGIISGEIVGSHSDTFMNFMLEATIPPRSQSPIPSDYALPGKITNMLAKQAKAEKTQPKNAIDKDITGMQGFADCAIKNPFELSSTDVGKKSMFGSPDPDIKHVSVTPNTTTSIVTGKRLNSDIPIESERKKQRVNGETPLRAAATAAASRQGQPATVTSKVAQDNSACSSAVDAVAGSIIPTETTTVNATAKGVATKTVAPGAVAAEIAATISTSRHNTSYEDQQYQNLWELFNKTDLDPWLAKYGCRA</sequence>
<name>A0AAE0XGQ1_9PEZI</name>
<evidence type="ECO:0000313" key="2">
    <source>
        <dbReference type="Proteomes" id="UP001270362"/>
    </source>
</evidence>
<gene>
    <name evidence="1" type="ORF">B0T22DRAFT_475824</name>
</gene>
<dbReference type="AlphaFoldDB" id="A0AAE0XGQ1"/>
<keyword evidence="2" id="KW-1185">Reference proteome</keyword>
<proteinExistence type="predicted"/>
<accession>A0AAE0XGQ1</accession>
<evidence type="ECO:0000313" key="1">
    <source>
        <dbReference type="EMBL" id="KAK3692971.1"/>
    </source>
</evidence>